<reference evidence="2 3" key="1">
    <citation type="submission" date="2019-10" db="EMBL/GenBank/DDBJ databases">
        <authorList>
            <person name="Davis E.R."/>
            <person name="Mohamed A."/>
            <person name="Ilzat A."/>
            <person name="Sivanathan V."/>
            <person name="Garlena R.A."/>
            <person name="Russell D.A."/>
            <person name="Pope W.H."/>
            <person name="Jacobs-Sera D."/>
            <person name="Hatfull G.F."/>
        </authorList>
    </citation>
    <scope>NUCLEOTIDE SEQUENCE [LARGE SCALE GENOMIC DNA]</scope>
</reference>
<keyword evidence="3" id="KW-1185">Reference proteome</keyword>
<accession>A0A649VRE6</accession>
<evidence type="ECO:0000256" key="1">
    <source>
        <dbReference type="SAM" id="MobiDB-lite"/>
    </source>
</evidence>
<proteinExistence type="predicted"/>
<feature type="compositionally biased region" description="Polar residues" evidence="1">
    <location>
        <begin position="97"/>
        <end position="108"/>
    </location>
</feature>
<name>A0A649VRE6_9CAUD</name>
<evidence type="ECO:0000313" key="2">
    <source>
        <dbReference type="EMBL" id="QGJ94143.1"/>
    </source>
</evidence>
<dbReference type="KEGG" id="vg:80018864"/>
<dbReference type="EMBL" id="MN586033">
    <property type="protein sequence ID" value="QGJ94143.1"/>
    <property type="molecule type" value="Genomic_DNA"/>
</dbReference>
<gene>
    <name evidence="2" type="primary">11</name>
    <name evidence="2" type="ORF">SEA_EMIROSE_11</name>
</gene>
<dbReference type="Proteomes" id="UP000427166">
    <property type="component" value="Segment"/>
</dbReference>
<evidence type="ECO:0000313" key="3">
    <source>
        <dbReference type="Proteomes" id="UP000427166"/>
    </source>
</evidence>
<dbReference type="RefSeq" id="YP_010754278.1">
    <property type="nucleotide sequence ID" value="NC_073458.1"/>
</dbReference>
<feature type="region of interest" description="Disordered" evidence="1">
    <location>
        <begin position="97"/>
        <end position="122"/>
    </location>
</feature>
<dbReference type="GeneID" id="80018864"/>
<protein>
    <submittedName>
        <fullName evidence="2">Uncharacterized protein</fullName>
    </submittedName>
</protein>
<sequence length="136" mass="14675">MEPKATLLDLTGQLVAALRSMPGGEHIVTELDAAYTPSTGIMTTLRATSSPASRLTRRVHSVEVTLVTFAPTRAEAWEPHHRAVALILDNDRISPSLRVSSPRQTTEATPIPGGGGPQWPGLMSRLSLTIREEITK</sequence>
<organism evidence="2 3">
    <name type="scientific">Corynebacterium phage EmiRose</name>
    <dbReference type="NCBI Taxonomy" id="2565372"/>
    <lineage>
        <taxon>Viruses</taxon>
        <taxon>Duplodnaviria</taxon>
        <taxon>Heunggongvirae</taxon>
        <taxon>Uroviricota</taxon>
        <taxon>Caudoviricetes</taxon>
        <taxon>Emirosevirus</taxon>
        <taxon>Emirosevirus emirose</taxon>
    </lineage>
</organism>